<gene>
    <name evidence="1" type="ORF">CPB84DRAFT_1858390</name>
</gene>
<sequence length="158" mass="18624">MKLTASVAQVQKDVDQHTNKYFDAHKNTFLEIIEGLVKDKWEELTADFMKIMEVKAIQHDKKEEDFKKHLRMVQEEIKVDIELLQGEWDETRDELKNLVDWQLSKVHHKQMQLEQCLNGHIRVTSSEVGNVEDRIMEVTSQLDLLRMGLGPFAYEDDQ</sequence>
<dbReference type="AlphaFoldDB" id="A0A9P5N867"/>
<accession>A0A9P5N867</accession>
<keyword evidence="2" id="KW-1185">Reference proteome</keyword>
<organism evidence="1 2">
    <name type="scientific">Gymnopilus junonius</name>
    <name type="common">Spectacular rustgill mushroom</name>
    <name type="synonym">Gymnopilus spectabilis subsp. junonius</name>
    <dbReference type="NCBI Taxonomy" id="109634"/>
    <lineage>
        <taxon>Eukaryota</taxon>
        <taxon>Fungi</taxon>
        <taxon>Dikarya</taxon>
        <taxon>Basidiomycota</taxon>
        <taxon>Agaricomycotina</taxon>
        <taxon>Agaricomycetes</taxon>
        <taxon>Agaricomycetidae</taxon>
        <taxon>Agaricales</taxon>
        <taxon>Agaricineae</taxon>
        <taxon>Hymenogastraceae</taxon>
        <taxon>Gymnopilus</taxon>
    </lineage>
</organism>
<dbReference type="EMBL" id="JADNYJ010000772">
    <property type="protein sequence ID" value="KAF8868167.1"/>
    <property type="molecule type" value="Genomic_DNA"/>
</dbReference>
<protein>
    <submittedName>
        <fullName evidence="1">Uncharacterized protein</fullName>
    </submittedName>
</protein>
<reference evidence="1" key="1">
    <citation type="submission" date="2020-11" db="EMBL/GenBank/DDBJ databases">
        <authorList>
            <consortium name="DOE Joint Genome Institute"/>
            <person name="Ahrendt S."/>
            <person name="Riley R."/>
            <person name="Andreopoulos W."/>
            <person name="LaButti K."/>
            <person name="Pangilinan J."/>
            <person name="Ruiz-duenas F.J."/>
            <person name="Barrasa J.M."/>
            <person name="Sanchez-Garcia M."/>
            <person name="Camarero S."/>
            <person name="Miyauchi S."/>
            <person name="Serrano A."/>
            <person name="Linde D."/>
            <person name="Babiker R."/>
            <person name="Drula E."/>
            <person name="Ayuso-Fernandez I."/>
            <person name="Pacheco R."/>
            <person name="Padilla G."/>
            <person name="Ferreira P."/>
            <person name="Barriuso J."/>
            <person name="Kellner H."/>
            <person name="Castanera R."/>
            <person name="Alfaro M."/>
            <person name="Ramirez L."/>
            <person name="Pisabarro A.G."/>
            <person name="Kuo A."/>
            <person name="Tritt A."/>
            <person name="Lipzen A."/>
            <person name="He G."/>
            <person name="Yan M."/>
            <person name="Ng V."/>
            <person name="Cullen D."/>
            <person name="Martin F."/>
            <person name="Rosso M.-N."/>
            <person name="Henrissat B."/>
            <person name="Hibbett D."/>
            <person name="Martinez A.T."/>
            <person name="Grigoriev I.V."/>
        </authorList>
    </citation>
    <scope>NUCLEOTIDE SEQUENCE</scope>
    <source>
        <strain evidence="1">AH 44721</strain>
    </source>
</reference>
<evidence type="ECO:0000313" key="1">
    <source>
        <dbReference type="EMBL" id="KAF8868167.1"/>
    </source>
</evidence>
<evidence type="ECO:0000313" key="2">
    <source>
        <dbReference type="Proteomes" id="UP000724874"/>
    </source>
</evidence>
<proteinExistence type="predicted"/>
<name>A0A9P5N867_GYMJU</name>
<comment type="caution">
    <text evidence="1">The sequence shown here is derived from an EMBL/GenBank/DDBJ whole genome shotgun (WGS) entry which is preliminary data.</text>
</comment>
<dbReference type="Proteomes" id="UP000724874">
    <property type="component" value="Unassembled WGS sequence"/>
</dbReference>